<organism evidence="2 3">
    <name type="scientific">Sphingobacterium yanglingense</name>
    <dbReference type="NCBI Taxonomy" id="1437280"/>
    <lineage>
        <taxon>Bacteria</taxon>
        <taxon>Pseudomonadati</taxon>
        <taxon>Bacteroidota</taxon>
        <taxon>Sphingobacteriia</taxon>
        <taxon>Sphingobacteriales</taxon>
        <taxon>Sphingobacteriaceae</taxon>
        <taxon>Sphingobacterium</taxon>
    </lineage>
</organism>
<name>A0A4R6WKP6_9SPHI</name>
<evidence type="ECO:0000313" key="3">
    <source>
        <dbReference type="Proteomes" id="UP000295292"/>
    </source>
</evidence>
<sequence>MRIEYSYGKRKIEAEILYSNRKTIDLRVFPEGNVLITAPEGTELSTIIERVKPKSKWLMTQLRTFELYRPFTRERLYVPGETHRYLGRQYKLVINRKDKGNTVINLSKGLFTINTASDNIEAIIQKFYKSKAEEVFDELLQKLLGQYPQFKVYEITLSHRFMKKRWGSCSMDGKILLNTELVKASKSCIEYVMLHELCHLIEQNHSKQFYALISDLLPNWQKVKEKLERDLA</sequence>
<dbReference type="InterPro" id="IPR002725">
    <property type="entry name" value="YgjP-like_metallopeptidase"/>
</dbReference>
<dbReference type="Gene3D" id="3.30.2010.10">
    <property type="entry name" value="Metalloproteases ('zincins'), catalytic domain"/>
    <property type="match status" value="1"/>
</dbReference>
<reference evidence="2 3" key="1">
    <citation type="submission" date="2019-03" db="EMBL/GenBank/DDBJ databases">
        <title>Genomic Encyclopedia of Archaeal and Bacterial Type Strains, Phase II (KMG-II): from individual species to whole genera.</title>
        <authorList>
            <person name="Goeker M."/>
        </authorList>
    </citation>
    <scope>NUCLEOTIDE SEQUENCE [LARGE SCALE GENOMIC DNA]</scope>
    <source>
        <strain evidence="2 3">DSM 28353</strain>
    </source>
</reference>
<comment type="caution">
    <text evidence="2">The sequence shown here is derived from an EMBL/GenBank/DDBJ whole genome shotgun (WGS) entry which is preliminary data.</text>
</comment>
<keyword evidence="3" id="KW-1185">Reference proteome</keyword>
<dbReference type="PANTHER" id="PTHR30399">
    <property type="entry name" value="UNCHARACTERIZED PROTEIN YGJP"/>
    <property type="match status" value="1"/>
</dbReference>
<dbReference type="Proteomes" id="UP000295292">
    <property type="component" value="Unassembled WGS sequence"/>
</dbReference>
<dbReference type="EMBL" id="SNYV01000013">
    <property type="protein sequence ID" value="TDQ78340.1"/>
    <property type="molecule type" value="Genomic_DNA"/>
</dbReference>
<feature type="domain" description="YgjP-like metallopeptidase" evidence="1">
    <location>
        <begin position="22"/>
        <end position="229"/>
    </location>
</feature>
<proteinExistence type="predicted"/>
<dbReference type="InterPro" id="IPR053136">
    <property type="entry name" value="UTP_pyrophosphatase-like"/>
</dbReference>
<dbReference type="OrthoDB" id="9811177at2"/>
<dbReference type="RefSeq" id="WP_133584570.1">
    <property type="nucleotide sequence ID" value="NZ_SNYV01000013.1"/>
</dbReference>
<dbReference type="CDD" id="cd07344">
    <property type="entry name" value="M48_yhfN_like"/>
    <property type="match status" value="1"/>
</dbReference>
<evidence type="ECO:0000313" key="2">
    <source>
        <dbReference type="EMBL" id="TDQ78340.1"/>
    </source>
</evidence>
<dbReference type="Pfam" id="PF01863">
    <property type="entry name" value="YgjP-like"/>
    <property type="match status" value="1"/>
</dbReference>
<dbReference type="AlphaFoldDB" id="A0A4R6WKP6"/>
<gene>
    <name evidence="2" type="ORF">CLV99_2323</name>
</gene>
<protein>
    <recommendedName>
        <fullName evidence="1">YgjP-like metallopeptidase domain-containing protein</fullName>
    </recommendedName>
</protein>
<accession>A0A4R6WKP6</accession>
<evidence type="ECO:0000259" key="1">
    <source>
        <dbReference type="Pfam" id="PF01863"/>
    </source>
</evidence>
<dbReference type="PANTHER" id="PTHR30399:SF1">
    <property type="entry name" value="UTP PYROPHOSPHATASE"/>
    <property type="match status" value="1"/>
</dbReference>